<evidence type="ECO:0000313" key="1">
    <source>
        <dbReference type="EMBL" id="OZS42036.1"/>
    </source>
</evidence>
<sequence length="117" mass="12864">MPRRYPSWLSSFCVLNSAVAVCWSIPDKFACSKNRSSFVAASYFKRLNDLRECSLITAPTSVLCINHGSAVAVDAQRTHLFLNFSSIASPFSRMAAFNSVVGALVGKWLHFGGSRKK</sequence>
<gene>
    <name evidence="1" type="ORF">ASV53_20550</name>
</gene>
<organism evidence="1 2">
    <name type="scientific">Photobacterium sanguinicancri</name>
    <dbReference type="NCBI Taxonomy" id="875932"/>
    <lineage>
        <taxon>Bacteria</taxon>
        <taxon>Pseudomonadati</taxon>
        <taxon>Pseudomonadota</taxon>
        <taxon>Gammaproteobacteria</taxon>
        <taxon>Vibrionales</taxon>
        <taxon>Vibrionaceae</taxon>
        <taxon>Photobacterium</taxon>
    </lineage>
</organism>
<dbReference type="EMBL" id="NOIF01000195">
    <property type="protein sequence ID" value="OZS42036.1"/>
    <property type="molecule type" value="Genomic_DNA"/>
</dbReference>
<keyword evidence="2" id="KW-1185">Reference proteome</keyword>
<dbReference type="RefSeq" id="WP_094958473.1">
    <property type="nucleotide sequence ID" value="NZ_NOIF01000195.1"/>
</dbReference>
<name>A0ABX4FTB0_9GAMM</name>
<evidence type="ECO:0008006" key="3">
    <source>
        <dbReference type="Google" id="ProtNLM"/>
    </source>
</evidence>
<evidence type="ECO:0000313" key="2">
    <source>
        <dbReference type="Proteomes" id="UP000215999"/>
    </source>
</evidence>
<comment type="caution">
    <text evidence="1">The sequence shown here is derived from an EMBL/GenBank/DDBJ whole genome shotgun (WGS) entry which is preliminary data.</text>
</comment>
<protein>
    <recommendedName>
        <fullName evidence="3">Secreted protein</fullName>
    </recommendedName>
</protein>
<proteinExistence type="predicted"/>
<accession>A0ABX4FTB0</accession>
<dbReference type="Proteomes" id="UP000215999">
    <property type="component" value="Unassembled WGS sequence"/>
</dbReference>
<reference evidence="1 2" key="1">
    <citation type="journal article" date="2016" name="Antonie Van Leeuwenhoek">
        <title>Photobacterium sanguinicancri sp. nov. isolated from marine animals.</title>
        <authorList>
            <person name="Gomez-Gil B."/>
            <person name="Roque A."/>
            <person name="Rotllant G."/>
            <person name="Romalde J.L."/>
            <person name="Doce A."/>
            <person name="Eggermont M."/>
            <person name="Defoirdt T."/>
        </authorList>
    </citation>
    <scope>NUCLEOTIDE SEQUENCE [LARGE SCALE GENOMIC DNA]</scope>
    <source>
        <strain evidence="1 2">CAIM 1827</strain>
    </source>
</reference>